<accession>D6GS64</accession>
<dbReference type="PATRIC" id="fig|546269.5.peg.233"/>
<keyword evidence="1" id="KW-0472">Membrane</keyword>
<evidence type="ECO:0000313" key="2">
    <source>
        <dbReference type="EMBL" id="EFE28505.1"/>
    </source>
</evidence>
<dbReference type="PANTHER" id="PTHR30093">
    <property type="entry name" value="GENERAL SECRETION PATHWAY PROTEIN G"/>
    <property type="match status" value="1"/>
</dbReference>
<evidence type="ECO:0000256" key="1">
    <source>
        <dbReference type="SAM" id="Phobius"/>
    </source>
</evidence>
<dbReference type="PANTHER" id="PTHR30093:SF7">
    <property type="entry name" value="MSHA MAJOR PILIN SUBUNIT MSHA"/>
    <property type="match status" value="1"/>
</dbReference>
<evidence type="ECO:0000313" key="3">
    <source>
        <dbReference type="Proteomes" id="UP000007468"/>
    </source>
</evidence>
<dbReference type="InterPro" id="IPR045584">
    <property type="entry name" value="Pilin-like"/>
</dbReference>
<dbReference type="Gene3D" id="3.30.700.10">
    <property type="entry name" value="Glycoprotein, Type 4 Pilin"/>
    <property type="match status" value="1"/>
</dbReference>
<dbReference type="AlphaFoldDB" id="D6GS64"/>
<gene>
    <name evidence="2" type="ordered locus">HMPREF0389_00420</name>
</gene>
<keyword evidence="1" id="KW-0812">Transmembrane</keyword>
<organism evidence="2 3">
    <name type="scientific">Filifactor alocis (strain ATCC 35896 / CCUG 47790 / D40 B5)</name>
    <name type="common">Fusobacterium alocis</name>
    <dbReference type="NCBI Taxonomy" id="546269"/>
    <lineage>
        <taxon>Bacteria</taxon>
        <taxon>Bacillati</taxon>
        <taxon>Bacillota</taxon>
        <taxon>Clostridia</taxon>
        <taxon>Peptostreptococcales</taxon>
        <taxon>Filifactoraceae</taxon>
        <taxon>Filifactor</taxon>
    </lineage>
</organism>
<protein>
    <submittedName>
        <fullName evidence="2">Prepilin-type cleavage/methylation N-terminal domain protein</fullName>
    </submittedName>
</protein>
<dbReference type="EMBL" id="CP002390">
    <property type="protein sequence ID" value="EFE28505.1"/>
    <property type="molecule type" value="Genomic_DNA"/>
</dbReference>
<keyword evidence="1" id="KW-1133">Transmembrane helix</keyword>
<dbReference type="eggNOG" id="COG2165">
    <property type="taxonomic scope" value="Bacteria"/>
</dbReference>
<proteinExistence type="predicted"/>
<feature type="transmembrane region" description="Helical" evidence="1">
    <location>
        <begin position="12"/>
        <end position="34"/>
    </location>
</feature>
<name>D6GS64_FILAD</name>
<dbReference type="RefSeq" id="WP_014261888.1">
    <property type="nucleotide sequence ID" value="NC_016630.1"/>
</dbReference>
<reference evidence="3" key="1">
    <citation type="submission" date="2010-12" db="EMBL/GenBank/DDBJ databases">
        <title>The genome sequence of Filifactor alocis strain ATCC 35896.</title>
        <authorList>
            <consortium name="The Broad Institute Genome Sequencing Platform"/>
            <person name="Ward D."/>
            <person name="Earl A."/>
            <person name="Feldgarden M."/>
            <person name="Young S.K."/>
            <person name="Gargeya S."/>
            <person name="Zeng Q."/>
            <person name="Alvarado L."/>
            <person name="Berlin A."/>
            <person name="Bochicchio J."/>
            <person name="Chapman S.B."/>
            <person name="Chen Z."/>
            <person name="Freedman E."/>
            <person name="Gellesch M."/>
            <person name="Goldberg J."/>
            <person name="Griggs A."/>
            <person name="Gujja S."/>
            <person name="Heilman E."/>
            <person name="Heiman D."/>
            <person name="Howarth C."/>
            <person name="Mehta T."/>
            <person name="Neiman D."/>
            <person name="Pearson M."/>
            <person name="Roberts A."/>
            <person name="Saif S."/>
            <person name="Shea T."/>
            <person name="Shenoy N."/>
            <person name="Sisk P."/>
            <person name="Stolte C."/>
            <person name="Sykes S."/>
            <person name="White J."/>
            <person name="Yandava C."/>
            <person name="Izard J."/>
            <person name="Blanton J.M."/>
            <person name="Baranova O.V."/>
            <person name="Tanner A.C."/>
            <person name="Dewhirst F.E."/>
            <person name="Haas B."/>
            <person name="Nusbaum C."/>
            <person name="Birren B."/>
        </authorList>
    </citation>
    <scope>NUCLEOTIDE SEQUENCE [LARGE SCALE GENOMIC DNA]</scope>
    <source>
        <strain evidence="3">ATCC 35896 / D40 B5</strain>
    </source>
</reference>
<keyword evidence="3" id="KW-1185">Reference proteome</keyword>
<sequence>MKLNKKRKGFTLVELIVVVVILGILMGLGAVRYADTRKSANTSVLQTNYKTCISVINLEMAKKQGVLPSKDDGMKAIRAAGIVDGQPVGSKYVYDGKKLTVTTTSPNEYSSPLPTLEYDFTN</sequence>
<dbReference type="InterPro" id="IPR012902">
    <property type="entry name" value="N_methyl_site"/>
</dbReference>
<dbReference type="Proteomes" id="UP000007468">
    <property type="component" value="Chromosome"/>
</dbReference>
<dbReference type="Pfam" id="PF07963">
    <property type="entry name" value="N_methyl"/>
    <property type="match status" value="1"/>
</dbReference>
<dbReference type="KEGG" id="faa:HMPREF0389_00420"/>
<dbReference type="NCBIfam" id="TIGR02532">
    <property type="entry name" value="IV_pilin_GFxxxE"/>
    <property type="match status" value="1"/>
</dbReference>
<dbReference type="SUPFAM" id="SSF54523">
    <property type="entry name" value="Pili subunits"/>
    <property type="match status" value="1"/>
</dbReference>